<keyword evidence="1" id="KW-0812">Transmembrane</keyword>
<evidence type="ECO:0000313" key="2">
    <source>
        <dbReference type="EMBL" id="MCM1989150.1"/>
    </source>
</evidence>
<gene>
    <name evidence="2" type="ORF">KDK92_05310</name>
</gene>
<dbReference type="RefSeq" id="WP_250858057.1">
    <property type="nucleotide sequence ID" value="NZ_JAGSOJ010000001.1"/>
</dbReference>
<evidence type="ECO:0000256" key="1">
    <source>
        <dbReference type="SAM" id="Phobius"/>
    </source>
</evidence>
<protein>
    <submittedName>
        <fullName evidence="2">Uncharacterized protein</fullName>
    </submittedName>
</protein>
<keyword evidence="1" id="KW-1133">Transmembrane helix</keyword>
<evidence type="ECO:0000313" key="3">
    <source>
        <dbReference type="Proteomes" id="UP001056429"/>
    </source>
</evidence>
<keyword evidence="1" id="KW-0472">Membrane</keyword>
<dbReference type="AlphaFoldDB" id="A0A9J6NYU8"/>
<dbReference type="Proteomes" id="UP001056429">
    <property type="component" value="Unassembled WGS sequence"/>
</dbReference>
<proteinExistence type="predicted"/>
<keyword evidence="3" id="KW-1185">Reference proteome</keyword>
<reference evidence="2" key="2">
    <citation type="submission" date="2021-04" db="EMBL/GenBank/DDBJ databases">
        <authorList>
            <person name="Dong X."/>
        </authorList>
    </citation>
    <scope>NUCLEOTIDE SEQUENCE</scope>
    <source>
        <strain evidence="2">ZWT</strain>
    </source>
</reference>
<reference evidence="2" key="1">
    <citation type="journal article" date="2021" name="mSystems">
        <title>Bacteria and Archaea Synergistically Convert Glycine Betaine to Biogenic Methane in the Formosa Cold Seep of the South China Sea.</title>
        <authorList>
            <person name="Li L."/>
            <person name="Zhang W."/>
            <person name="Zhang S."/>
            <person name="Song L."/>
            <person name="Sun Q."/>
            <person name="Zhang H."/>
            <person name="Xiang H."/>
            <person name="Dong X."/>
        </authorList>
    </citation>
    <scope>NUCLEOTIDE SEQUENCE</scope>
    <source>
        <strain evidence="2">ZWT</strain>
    </source>
</reference>
<feature type="transmembrane region" description="Helical" evidence="1">
    <location>
        <begin position="7"/>
        <end position="25"/>
    </location>
</feature>
<name>A0A9J6NYU8_9CLOT</name>
<accession>A0A9J6NYU8</accession>
<sequence length="240" mass="28273">MKKVLDKWWIFVCWGISIFLVWLFIVNDPGVALDSTVNPKAYMKKLGNNVHPLIDNIKIYADGNEYEVVIIDGDFRNRRYDNYPFNLKTALYQGRADLNYYILKEGGIPLDEDYNLWCFSTIIPVKRDSVLSDYHIDGKAINETIDHFIYCNFIWHFMDEYLEDGNKDRYTGWSCNNFEMEDYKKEDTIVFTESEEVEAEGELLITYTVIVNEEKVKVIARLVIESLKEDIDLYITTEIM</sequence>
<dbReference type="EMBL" id="JAGSOJ010000001">
    <property type="protein sequence ID" value="MCM1989150.1"/>
    <property type="molecule type" value="Genomic_DNA"/>
</dbReference>
<organism evidence="2 3">
    <name type="scientific">Oceanirhabdus seepicola</name>
    <dbReference type="NCBI Taxonomy" id="2828781"/>
    <lineage>
        <taxon>Bacteria</taxon>
        <taxon>Bacillati</taxon>
        <taxon>Bacillota</taxon>
        <taxon>Clostridia</taxon>
        <taxon>Eubacteriales</taxon>
        <taxon>Clostridiaceae</taxon>
        <taxon>Oceanirhabdus</taxon>
    </lineage>
</organism>
<comment type="caution">
    <text evidence="2">The sequence shown here is derived from an EMBL/GenBank/DDBJ whole genome shotgun (WGS) entry which is preliminary data.</text>
</comment>